<dbReference type="GO" id="GO:0030246">
    <property type="term" value="F:carbohydrate binding"/>
    <property type="evidence" value="ECO:0007669"/>
    <property type="project" value="UniProtKB-UniRule"/>
</dbReference>
<feature type="domain" description="CEMIP" evidence="4">
    <location>
        <begin position="355"/>
        <end position="403"/>
    </location>
</feature>
<dbReference type="InterPro" id="IPR055400">
    <property type="entry name" value="CEMIP_X"/>
</dbReference>
<dbReference type="EMBL" id="CM014081">
    <property type="protein sequence ID" value="TKS70347.1"/>
    <property type="molecule type" value="Genomic_DNA"/>
</dbReference>
<feature type="domain" description="ILEI/PANDER" evidence="3">
    <location>
        <begin position="462"/>
        <end position="548"/>
    </location>
</feature>
<evidence type="ECO:0000259" key="3">
    <source>
        <dbReference type="Pfam" id="PF15711"/>
    </source>
</evidence>
<proteinExistence type="predicted"/>
<evidence type="ECO:0000256" key="1">
    <source>
        <dbReference type="ARBA" id="ARBA00022734"/>
    </source>
</evidence>
<keyword evidence="1 2" id="KW-0430">Lectin</keyword>
<name>A0A4U5U7R2_COLLU</name>
<dbReference type="PANTHER" id="PTHR15535">
    <property type="entry name" value="TRANSMEMBRANE PROTEIN 2-RELATED"/>
    <property type="match status" value="1"/>
</dbReference>
<evidence type="ECO:0000313" key="5">
    <source>
        <dbReference type="EMBL" id="TKS70347.1"/>
    </source>
</evidence>
<dbReference type="InterPro" id="IPR011050">
    <property type="entry name" value="Pectin_lyase_fold/virulence"/>
</dbReference>
<dbReference type="InterPro" id="IPR039477">
    <property type="entry name" value="ILEI/PANDER_dom"/>
</dbReference>
<keyword evidence="6" id="KW-1185">Reference proteome</keyword>
<dbReference type="Pfam" id="PF24605">
    <property type="entry name" value="CEMIP_X"/>
    <property type="match status" value="2"/>
</dbReference>
<accession>A0A4U5U7R2</accession>
<sequence length="579" mass="65517">MGQFINNRAHSNYRAGMILDNGVKTTQANNKDKRPFLSLVGARYGPHQDADPFKPRVPALIHHFVAYKNQDHGAWLRGGDVWLDDCQFADNGIGLTLASGGTFPDDDGSRQQVKNSLFVGESDNRGMPVPDNRIWGIGGSDLTGRTLPRGIDFPIRGMQIYDGPINMQNCTFRKYTALEGRHTSAFGFRLNNSWQSCPNNNVTDITFDHVPITSRVFFGEPGPWFNEMEMDGDKTTIFHDIDGSVSEYPGAFLVKEDNWLLRHPDCIDVPDWRAAICSGNYAQIYVQTRNPANLNMHIVRDEYPDRPLTLEGALGKRKHYQQFQPVITLAKGYTIHWDQAAPAEVTIWLINFNKLLFLKVKAHNDREQFAFCSVKGCERVKITAVIPKGSPPSNCMAQAYPRHAELPVVDVPMPRKIPNARLHSPEHFLEVKLESYNTRLYHVKEDFAFIEVNGRKFYQPEDGLQLIVIDGHDGKVVENKYFRNSILQGIPAQIDNYVSGLRDSSIVLITSKGRLFTRGSWTKVLEKLGADKNIKLKDKLAFVGFKGSFHPDWIHLEANSERAKIHQVLPVPVVHKMKL</sequence>
<evidence type="ECO:0000259" key="4">
    <source>
        <dbReference type="Pfam" id="PF24605"/>
    </source>
</evidence>
<dbReference type="InterPro" id="IPR052252">
    <property type="entry name" value="CEMIP/CEMIP2"/>
</dbReference>
<evidence type="ECO:0000256" key="2">
    <source>
        <dbReference type="PROSITE-ProRule" id="PRU01375"/>
    </source>
</evidence>
<dbReference type="SUPFAM" id="SSF51126">
    <property type="entry name" value="Pectin lyase-like"/>
    <property type="match status" value="1"/>
</dbReference>
<gene>
    <name evidence="5" type="ORF">D9C73_004415</name>
</gene>
<dbReference type="AlphaFoldDB" id="A0A4U5U7R2"/>
<feature type="domain" description="CEMIP" evidence="4">
    <location>
        <begin position="281"/>
        <end position="354"/>
    </location>
</feature>
<dbReference type="Pfam" id="PF15711">
    <property type="entry name" value="ILEI"/>
    <property type="match status" value="1"/>
</dbReference>
<reference evidence="5 6" key="1">
    <citation type="submission" date="2019-01" db="EMBL/GenBank/DDBJ databases">
        <title>Genome Assembly of Collichthys lucidus.</title>
        <authorList>
            <person name="Cai M."/>
            <person name="Xiao S."/>
        </authorList>
    </citation>
    <scope>NUCLEOTIDE SEQUENCE [LARGE SCALE GENOMIC DNA]</scope>
    <source>
        <strain evidence="5">JT15FE1705JMU</strain>
        <tissue evidence="5">Muscle</tissue>
    </source>
</reference>
<dbReference type="Proteomes" id="UP000298787">
    <property type="component" value="Chromosome 4"/>
</dbReference>
<dbReference type="PROSITE" id="PS52031">
    <property type="entry name" value="GG_LECTIN"/>
    <property type="match status" value="1"/>
</dbReference>
<dbReference type="STRING" id="240159.A0A4U5U7R2"/>
<dbReference type="PANTHER" id="PTHR15535:SF15">
    <property type="entry name" value="CELL MIGRATION-INDUCING AND HYALURONAN-BINDING PROTEIN"/>
    <property type="match status" value="1"/>
</dbReference>
<organism evidence="5 6">
    <name type="scientific">Collichthys lucidus</name>
    <name type="common">Big head croaker</name>
    <name type="synonym">Sciaena lucida</name>
    <dbReference type="NCBI Taxonomy" id="240159"/>
    <lineage>
        <taxon>Eukaryota</taxon>
        <taxon>Metazoa</taxon>
        <taxon>Chordata</taxon>
        <taxon>Craniata</taxon>
        <taxon>Vertebrata</taxon>
        <taxon>Euteleostomi</taxon>
        <taxon>Actinopterygii</taxon>
        <taxon>Neopterygii</taxon>
        <taxon>Teleostei</taxon>
        <taxon>Neoteleostei</taxon>
        <taxon>Acanthomorphata</taxon>
        <taxon>Eupercaria</taxon>
        <taxon>Sciaenidae</taxon>
        <taxon>Collichthys</taxon>
    </lineage>
</organism>
<evidence type="ECO:0000313" key="6">
    <source>
        <dbReference type="Proteomes" id="UP000298787"/>
    </source>
</evidence>
<protein>
    <submittedName>
        <fullName evidence="5">Cell migration-inducing and hyaluronan-binding protein</fullName>
    </submittedName>
</protein>